<dbReference type="SUPFAM" id="SSF47473">
    <property type="entry name" value="EF-hand"/>
    <property type="match status" value="1"/>
</dbReference>
<dbReference type="Gene3D" id="1.10.238.10">
    <property type="entry name" value="EF-hand"/>
    <property type="match status" value="1"/>
</dbReference>
<dbReference type="SMART" id="SM00054">
    <property type="entry name" value="EFh"/>
    <property type="match status" value="3"/>
</dbReference>
<dbReference type="Pfam" id="PF13202">
    <property type="entry name" value="EF-hand_5"/>
    <property type="match status" value="1"/>
</dbReference>
<protein>
    <recommendedName>
        <fullName evidence="3">EF-hand domain-containing protein</fullName>
    </recommendedName>
</protein>
<keyword evidence="5" id="KW-1185">Reference proteome</keyword>
<proteinExistence type="predicted"/>
<dbReference type="InterPro" id="IPR011992">
    <property type="entry name" value="EF-hand-dom_pair"/>
</dbReference>
<dbReference type="InterPro" id="IPR002048">
    <property type="entry name" value="EF_hand_dom"/>
</dbReference>
<keyword evidence="1" id="KW-0106">Calcium</keyword>
<organism evidence="4">
    <name type="scientific">Darwinula stevensoni</name>
    <dbReference type="NCBI Taxonomy" id="69355"/>
    <lineage>
        <taxon>Eukaryota</taxon>
        <taxon>Metazoa</taxon>
        <taxon>Ecdysozoa</taxon>
        <taxon>Arthropoda</taxon>
        <taxon>Crustacea</taxon>
        <taxon>Oligostraca</taxon>
        <taxon>Ostracoda</taxon>
        <taxon>Podocopa</taxon>
        <taxon>Podocopida</taxon>
        <taxon>Darwinulocopina</taxon>
        <taxon>Darwinuloidea</taxon>
        <taxon>Darwinulidae</taxon>
        <taxon>Darwinula</taxon>
    </lineage>
</organism>
<dbReference type="AlphaFoldDB" id="A0A7R8X0G4"/>
<evidence type="ECO:0000313" key="4">
    <source>
        <dbReference type="EMBL" id="CAD7241412.1"/>
    </source>
</evidence>
<dbReference type="Proteomes" id="UP000677054">
    <property type="component" value="Unassembled WGS sequence"/>
</dbReference>
<accession>A0A7R8X0G4</accession>
<sequence>MGTKLTLPRAPLTPFHQEKLVHEFNTFFDVDGNGRLDWADWEKALERLTVLGGWHKDDEKILDARSLLKHMWGLLLQETDRNHDDSVSKSEWLRMWSRLVYRLKEEEQAKECRKLVERWRFWERRTEDPTSLESRLPTWVSQYLDYKFNLFDRSGNGYIDMDEYIYVLHDFGVPGRQARQAWIISTQGRASRWAGTRRKEKGEKEEHGEGEEPSSVRGETAPI</sequence>
<evidence type="ECO:0000256" key="2">
    <source>
        <dbReference type="SAM" id="MobiDB-lite"/>
    </source>
</evidence>
<dbReference type="InterPro" id="IPR018247">
    <property type="entry name" value="EF_Hand_1_Ca_BS"/>
</dbReference>
<evidence type="ECO:0000259" key="3">
    <source>
        <dbReference type="PROSITE" id="PS50222"/>
    </source>
</evidence>
<dbReference type="PROSITE" id="PS50222">
    <property type="entry name" value="EF_HAND_2"/>
    <property type="match status" value="2"/>
</dbReference>
<name>A0A7R8X0G4_9CRUS</name>
<dbReference type="EMBL" id="LR899650">
    <property type="protein sequence ID" value="CAD7241412.1"/>
    <property type="molecule type" value="Genomic_DNA"/>
</dbReference>
<gene>
    <name evidence="4" type="ORF">DSTB1V02_LOCUS1403</name>
</gene>
<evidence type="ECO:0000256" key="1">
    <source>
        <dbReference type="ARBA" id="ARBA00022837"/>
    </source>
</evidence>
<feature type="domain" description="EF-hand" evidence="3">
    <location>
        <begin position="139"/>
        <end position="174"/>
    </location>
</feature>
<dbReference type="EMBL" id="CAJPEV010000133">
    <property type="protein sequence ID" value="CAG0881112.1"/>
    <property type="molecule type" value="Genomic_DNA"/>
</dbReference>
<feature type="region of interest" description="Disordered" evidence="2">
    <location>
        <begin position="191"/>
        <end position="223"/>
    </location>
</feature>
<dbReference type="OrthoDB" id="9974725at2759"/>
<feature type="domain" description="EF-hand" evidence="3">
    <location>
        <begin position="28"/>
        <end position="51"/>
    </location>
</feature>
<reference evidence="4" key="1">
    <citation type="submission" date="2020-11" db="EMBL/GenBank/DDBJ databases">
        <authorList>
            <person name="Tran Van P."/>
        </authorList>
    </citation>
    <scope>NUCLEOTIDE SEQUENCE</scope>
</reference>
<dbReference type="GO" id="GO:0005509">
    <property type="term" value="F:calcium ion binding"/>
    <property type="evidence" value="ECO:0007669"/>
    <property type="project" value="InterPro"/>
</dbReference>
<dbReference type="PROSITE" id="PS00018">
    <property type="entry name" value="EF_HAND_1"/>
    <property type="match status" value="3"/>
</dbReference>
<evidence type="ECO:0000313" key="5">
    <source>
        <dbReference type="Proteomes" id="UP000677054"/>
    </source>
</evidence>